<dbReference type="Proteomes" id="UP000288843">
    <property type="component" value="Unassembled WGS sequence"/>
</dbReference>
<dbReference type="EMBL" id="QKOX01000080">
    <property type="protein sequence ID" value="RWT12204.1"/>
    <property type="molecule type" value="Genomic_DNA"/>
</dbReference>
<dbReference type="SUPFAM" id="SSF46894">
    <property type="entry name" value="C-terminal effector domain of the bipartite response regulators"/>
    <property type="match status" value="1"/>
</dbReference>
<evidence type="ECO:0000313" key="3">
    <source>
        <dbReference type="Proteomes" id="UP000288843"/>
    </source>
</evidence>
<dbReference type="Pfam" id="PF00196">
    <property type="entry name" value="GerE"/>
    <property type="match status" value="1"/>
</dbReference>
<keyword evidence="1" id="KW-0238">DNA-binding</keyword>
<evidence type="ECO:0000313" key="2">
    <source>
        <dbReference type="EMBL" id="RWT12204.1"/>
    </source>
</evidence>
<organism evidence="2 3">
    <name type="scientific">Raoultella planticola</name>
    <name type="common">Klebsiella planticola</name>
    <dbReference type="NCBI Taxonomy" id="575"/>
    <lineage>
        <taxon>Bacteria</taxon>
        <taxon>Pseudomonadati</taxon>
        <taxon>Pseudomonadota</taxon>
        <taxon>Gammaproteobacteria</taxon>
        <taxon>Enterobacterales</taxon>
        <taxon>Enterobacteriaceae</taxon>
        <taxon>Klebsiella/Raoultella group</taxon>
        <taxon>Raoultella</taxon>
    </lineage>
</organism>
<accession>A0A443VD33</accession>
<dbReference type="InterPro" id="IPR036388">
    <property type="entry name" value="WH-like_DNA-bd_sf"/>
</dbReference>
<proteinExistence type="predicted"/>
<dbReference type="CDD" id="cd06170">
    <property type="entry name" value="LuxR_C_like"/>
    <property type="match status" value="1"/>
</dbReference>
<dbReference type="InterPro" id="IPR016032">
    <property type="entry name" value="Sig_transdc_resp-reg_C-effctor"/>
</dbReference>
<dbReference type="InterPro" id="IPR000792">
    <property type="entry name" value="Tscrpt_reg_LuxR_C"/>
</dbReference>
<dbReference type="RefSeq" id="WP_128320427.1">
    <property type="nucleotide sequence ID" value="NZ_CABDVS010000002.1"/>
</dbReference>
<dbReference type="AlphaFoldDB" id="A0A443VD33"/>
<sequence>MNIYVVTNNNFMLEGLKCMFSDNSLSVNRVLFSRITEIVFSNSDVVIVESELKTCDAGRLKHLHISPVNIIFLLKPRSGMRGTGREAVFIDTELTGNEYLMIRQAFKKMRIHLKREKLSFTKREAHIIHLILNGYSLVEISRRLLISIKTVQSYVNIILHKLNATKISEIYRCKSLIIDSFARKNLHLQ</sequence>
<gene>
    <name evidence="2" type="ORF">DN603_31040</name>
</gene>
<dbReference type="SMART" id="SM00421">
    <property type="entry name" value="HTH_LUXR"/>
    <property type="match status" value="1"/>
</dbReference>
<protein>
    <submittedName>
        <fullName evidence="2">LuxR family transcriptional regulator</fullName>
    </submittedName>
</protein>
<dbReference type="GO" id="GO:0006355">
    <property type="term" value="P:regulation of DNA-templated transcription"/>
    <property type="evidence" value="ECO:0007669"/>
    <property type="project" value="InterPro"/>
</dbReference>
<comment type="caution">
    <text evidence="2">The sequence shown here is derived from an EMBL/GenBank/DDBJ whole genome shotgun (WGS) entry which is preliminary data.</text>
</comment>
<dbReference type="PROSITE" id="PS50043">
    <property type="entry name" value="HTH_LUXR_2"/>
    <property type="match status" value="1"/>
</dbReference>
<dbReference type="Gene3D" id="1.10.10.10">
    <property type="entry name" value="Winged helix-like DNA-binding domain superfamily/Winged helix DNA-binding domain"/>
    <property type="match status" value="1"/>
</dbReference>
<name>A0A443VD33_RAOPL</name>
<dbReference type="GO" id="GO:0003677">
    <property type="term" value="F:DNA binding"/>
    <property type="evidence" value="ECO:0007669"/>
    <property type="project" value="UniProtKB-KW"/>
</dbReference>
<reference evidence="2 3" key="1">
    <citation type="submission" date="2018-06" db="EMBL/GenBank/DDBJ databases">
        <title>Carbapenemase-producing Enterobacteriaceae present in wastewater treatment plant effluent and nearby surface waters in the US.</title>
        <authorList>
            <person name="Mathys D.A."/>
            <person name="Mollenkopf D.F."/>
            <person name="Feicht S.M."/>
            <person name="Adams R.J."/>
            <person name="Albers A.L."/>
            <person name="Stuever D.M."/>
            <person name="Daniels J.B."/>
            <person name="Wittum T.E."/>
        </authorList>
    </citation>
    <scope>NUCLEOTIDE SEQUENCE [LARGE SCALE GENOMIC DNA]</scope>
    <source>
        <strain evidence="2 3">GEO_47_Down_B</strain>
    </source>
</reference>
<evidence type="ECO:0000256" key="1">
    <source>
        <dbReference type="ARBA" id="ARBA00023125"/>
    </source>
</evidence>
<dbReference type="PRINTS" id="PR00038">
    <property type="entry name" value="HTHLUXR"/>
</dbReference>